<dbReference type="Proteomes" id="UP000035086">
    <property type="component" value="Chromosome"/>
</dbReference>
<proteinExistence type="predicted"/>
<dbReference type="Pfam" id="PF06276">
    <property type="entry name" value="FhuF"/>
    <property type="match status" value="1"/>
</dbReference>
<feature type="domain" description="Aerobactin siderophore biosynthesis IucA/IucC-like C-terminal" evidence="1">
    <location>
        <begin position="94"/>
        <end position="242"/>
    </location>
</feature>
<dbReference type="NCBIfam" id="TIGR03951">
    <property type="entry name" value="Fe_III_red_FhuF"/>
    <property type="match status" value="1"/>
</dbReference>
<evidence type="ECO:0000259" key="1">
    <source>
        <dbReference type="Pfam" id="PF06276"/>
    </source>
</evidence>
<organism evidence="2 3">
    <name type="scientific">Pandoraea pulmonicola</name>
    <dbReference type="NCBI Taxonomy" id="93221"/>
    <lineage>
        <taxon>Bacteria</taxon>
        <taxon>Pseudomonadati</taxon>
        <taxon>Pseudomonadota</taxon>
        <taxon>Betaproteobacteria</taxon>
        <taxon>Burkholderiales</taxon>
        <taxon>Burkholderiaceae</taxon>
        <taxon>Pandoraea</taxon>
    </lineage>
</organism>
<name>A0ABM6FSN9_PANPU</name>
<reference evidence="2" key="1">
    <citation type="submission" date="2016-11" db="EMBL/GenBank/DDBJ databases">
        <title>Complete Genome Sequencing of Pandoraea pulmonicola DSM 16583.</title>
        <authorList>
            <person name="Chan K.-G."/>
        </authorList>
    </citation>
    <scope>NUCLEOTIDE SEQUENCE</scope>
    <source>
        <strain evidence="2">DSM 16583</strain>
    </source>
</reference>
<keyword evidence="3" id="KW-1185">Reference proteome</keyword>
<dbReference type="EMBL" id="CP010310">
    <property type="protein sequence ID" value="APD13551.1"/>
    <property type="molecule type" value="Genomic_DNA"/>
</dbReference>
<dbReference type="InterPro" id="IPR022770">
    <property type="entry name" value="IucA/IucC-like_C"/>
</dbReference>
<accession>A0ABM6FSN9</accession>
<protein>
    <submittedName>
        <fullName evidence="2">Siderophore-iron reductase FhuF</fullName>
    </submittedName>
</protein>
<evidence type="ECO:0000313" key="3">
    <source>
        <dbReference type="Proteomes" id="UP000035086"/>
    </source>
</evidence>
<sequence>MTRLRDKGGMQGAMSNAISAVTAGNFDLAASLPDAIRAELGPLCAGLDFGTPASHAGLPGDDVVALSALGEHLPEMFDGVRRIVPGVEPRALMSQWSKFHFRAVLPAALAIVIVHGRPLTLDPRTCAIVLRGGLPVQVRFASDAWTPPGQAAHDAVPTPPPAVRFASLLHDYLPAAIAAMHAAAGVSPRVLWSNVGNLFEFIVAHMRQVPSLAQRASQDYTWLFEADAGFGSTGDNPLFRTVRYVSPPSPAMPAPMRARRVCCLRYQLAGKGTRCDEALLCGSCPLLLTMTHGQLARQLALQAEGAPQ</sequence>
<evidence type="ECO:0000313" key="2">
    <source>
        <dbReference type="EMBL" id="APD13551.1"/>
    </source>
</evidence>
<gene>
    <name evidence="2" type="ORF">RO07_24100</name>
</gene>
<dbReference type="InterPro" id="IPR008090">
    <property type="entry name" value="Fe_iron_reduct"/>
</dbReference>